<proteinExistence type="inferred from homology"/>
<evidence type="ECO:0000256" key="1">
    <source>
        <dbReference type="ARBA" id="ARBA00006594"/>
    </source>
</evidence>
<dbReference type="GO" id="GO:0008170">
    <property type="term" value="F:N-methyltransferase activity"/>
    <property type="evidence" value="ECO:0007669"/>
    <property type="project" value="InterPro"/>
</dbReference>
<dbReference type="EMBL" id="CP158259">
    <property type="protein sequence ID" value="XDJ60680.1"/>
    <property type="molecule type" value="Genomic_DNA"/>
</dbReference>
<evidence type="ECO:0000313" key="17">
    <source>
        <dbReference type="EMBL" id="XDJ83701.1"/>
    </source>
</evidence>
<dbReference type="EMBL" id="CP158264">
    <property type="protein sequence ID" value="XDJ73399.1"/>
    <property type="molecule type" value="Genomic_DNA"/>
</dbReference>
<comment type="catalytic activity">
    <reaction evidence="7">
        <text>a 2'-deoxyadenosine in DNA + S-adenosyl-L-methionine = an N(6)-methyl-2'-deoxyadenosine in DNA + S-adenosyl-L-homocysteine + H(+)</text>
        <dbReference type="Rhea" id="RHEA:15197"/>
        <dbReference type="Rhea" id="RHEA-COMP:12418"/>
        <dbReference type="Rhea" id="RHEA-COMP:12419"/>
        <dbReference type="ChEBI" id="CHEBI:15378"/>
        <dbReference type="ChEBI" id="CHEBI:57856"/>
        <dbReference type="ChEBI" id="CHEBI:59789"/>
        <dbReference type="ChEBI" id="CHEBI:90615"/>
        <dbReference type="ChEBI" id="CHEBI:90616"/>
        <dbReference type="EC" id="2.1.1.72"/>
    </reaction>
</comment>
<dbReference type="Pfam" id="PF02384">
    <property type="entry name" value="N6_Mtase"/>
    <property type="match status" value="1"/>
</dbReference>
<dbReference type="PROSITE" id="PS00092">
    <property type="entry name" value="N6_MTASE"/>
    <property type="match status" value="1"/>
</dbReference>
<dbReference type="REBASE" id="857627">
    <property type="entry name" value="M.Cgi51ORF5710P"/>
</dbReference>
<dbReference type="GO" id="GO:0003677">
    <property type="term" value="F:DNA binding"/>
    <property type="evidence" value="ECO:0007669"/>
    <property type="project" value="InterPro"/>
</dbReference>
<reference evidence="13" key="1">
    <citation type="submission" date="2024-05" db="EMBL/GenBank/DDBJ databases">
        <authorList>
            <person name="Luo Y.-C."/>
            <person name="Nicholds J."/>
            <person name="Mortimer T."/>
            <person name="Maboni G."/>
        </authorList>
    </citation>
    <scope>NUCLEOTIDE SEQUENCE</scope>
    <source>
        <strain evidence="18">140124</strain>
        <strain evidence="17">143751</strain>
        <strain evidence="16">143811</strain>
        <strain evidence="15">145849</strain>
        <strain evidence="14">145850</strain>
        <strain evidence="13">145852</strain>
        <strain evidence="12">150221</strain>
        <strain evidence="11">150964</strain>
        <strain evidence="10">153271</strain>
    </source>
</reference>
<evidence type="ECO:0000313" key="10">
    <source>
        <dbReference type="EMBL" id="XDJ44887.1"/>
    </source>
</evidence>
<dbReference type="GO" id="GO:0009307">
    <property type="term" value="P:DNA restriction-modification system"/>
    <property type="evidence" value="ECO:0007669"/>
    <property type="project" value="UniProtKB-KW"/>
</dbReference>
<dbReference type="InterPro" id="IPR002052">
    <property type="entry name" value="DNA_methylase_N6_adenine_CS"/>
</dbReference>
<dbReference type="REBASE" id="857632">
    <property type="entry name" value="M.Cgi9ORF7435P"/>
</dbReference>
<dbReference type="EMBL" id="CP158261">
    <property type="protein sequence ID" value="XDJ65282.1"/>
    <property type="molecule type" value="Genomic_DNA"/>
</dbReference>
<evidence type="ECO:0000259" key="9">
    <source>
        <dbReference type="Pfam" id="PF12161"/>
    </source>
</evidence>
<dbReference type="EMBL" id="CP158268">
    <property type="protein sequence ID" value="XDJ84640.1"/>
    <property type="molecule type" value="Genomic_DNA"/>
</dbReference>
<dbReference type="EC" id="2.1.1.72" evidence="2"/>
<evidence type="ECO:0000313" key="11">
    <source>
        <dbReference type="EMBL" id="XDJ53277.1"/>
    </source>
</evidence>
<dbReference type="REBASE" id="857588">
    <property type="entry name" value="M.Cgi1ORF870P"/>
</dbReference>
<dbReference type="RefSeq" id="WP_368641383.1">
    <property type="nucleotide sequence ID" value="NZ_CP158253.1"/>
</dbReference>
<dbReference type="REBASE" id="857564">
    <property type="entry name" value="M.Cgi221ORF1520P"/>
</dbReference>
<evidence type="ECO:0000256" key="5">
    <source>
        <dbReference type="ARBA" id="ARBA00022691"/>
    </source>
</evidence>
<evidence type="ECO:0000313" key="12">
    <source>
        <dbReference type="EMBL" id="XDJ55891.1"/>
    </source>
</evidence>
<dbReference type="PANTHER" id="PTHR42933">
    <property type="entry name" value="SLR6095 PROTEIN"/>
    <property type="match status" value="1"/>
</dbReference>
<dbReference type="Gene3D" id="3.40.50.150">
    <property type="entry name" value="Vaccinia Virus protein VP39"/>
    <property type="match status" value="1"/>
</dbReference>
<accession>A0AB39E2L2</accession>
<dbReference type="EMBL" id="CP158266">
    <property type="protein sequence ID" value="XDJ83701.1"/>
    <property type="molecule type" value="Genomic_DNA"/>
</dbReference>
<dbReference type="REBASE" id="857661">
    <property type="entry name" value="M.Cgi24ORF10465P"/>
</dbReference>
<gene>
    <name evidence="15" type="ORF">ABRY91_07435</name>
    <name evidence="13" type="ORF">ABRY92_11930</name>
    <name evidence="17" type="ORF">ABRY96_05710</name>
    <name evidence="16" type="ORF">ABRY97_07025</name>
    <name evidence="12" type="ORF">ABRZ00_01520</name>
    <name evidence="11" type="ORF">ABRZ01_01880</name>
    <name evidence="10" type="ORF">ABRZ02_00870</name>
    <name evidence="14" type="ORF">ABRZ03_05065</name>
    <name evidence="18" type="ORF">ABRZ08_10465</name>
</gene>
<sequence length="603" mass="67801">MAQNFSELANFIWSVADLLRGDYKQADYGKVILPFTLLRRLDCVLTDTKKDVLAEYEKKKNSGINLDLILPRKSKQSFYNVSPFTVPGLLDDPSNIRHNLIAYIGDFSADARDVFERFKFTDRVAELDENDLLYLVAQKFAEIDLHPSVVPNETMGLVFEELIRKFSEASNETAGEHFTPREVIKLIVHCLFAGDDEALSKPGIIRSLYDPTAGTGGMLSVADNEIAGINSSAKLVLFGQELNPESYAICKADMLIKGQDPKNIVMGNTLSADGFIGQKFDYMLSNPPFGVDWKKVQAAVKAESEKGFAGRFGPGLPRISDGSLLFLMHLVSKMRQASEGGSRVGIVLNGSPLFTGDAGSGESEIRRYLLENDLVEAIIALPNDLFYNTGIATYIWLLDNTKKPERKGRVQLIDATRMYEKRRKSLGSKRVEITDEQIAEIVKVYSEFKPDATFTLEYQESVKNGDEKPEQEPPRCVSKVFENTFFGYRKVTVDRPLAPGKTAKKPKKGEKLYDPELRDTENVPLGEDIKAYMQREVLPHVADAWVNETIRDEKDGLPGKVGYEINFNRYFYVYKPPRAPEVIVAEIKKMEERFMELMKGVVA</sequence>
<dbReference type="InterPro" id="IPR022749">
    <property type="entry name" value="D12N6_MeTrfase_N"/>
</dbReference>
<keyword evidence="6" id="KW-0680">Restriction system</keyword>
<dbReference type="InterPro" id="IPR029063">
    <property type="entry name" value="SAM-dependent_MTases_sf"/>
</dbReference>
<dbReference type="EMBL" id="CP158256">
    <property type="protein sequence ID" value="XDJ53277.1"/>
    <property type="molecule type" value="Genomic_DNA"/>
</dbReference>
<keyword evidence="3 13" id="KW-0489">Methyltransferase</keyword>
<dbReference type="GeneID" id="93066172"/>
<dbReference type="InterPro" id="IPR051537">
    <property type="entry name" value="DNA_Adenine_Mtase"/>
</dbReference>
<evidence type="ECO:0000313" key="14">
    <source>
        <dbReference type="EMBL" id="XDJ64704.1"/>
    </source>
</evidence>
<evidence type="ECO:0000259" key="8">
    <source>
        <dbReference type="Pfam" id="PF02384"/>
    </source>
</evidence>
<evidence type="ECO:0000256" key="3">
    <source>
        <dbReference type="ARBA" id="ARBA00022603"/>
    </source>
</evidence>
<evidence type="ECO:0000313" key="16">
    <source>
        <dbReference type="EMBL" id="XDJ73399.1"/>
    </source>
</evidence>
<dbReference type="SUPFAM" id="SSF53335">
    <property type="entry name" value="S-adenosyl-L-methionine-dependent methyltransferases"/>
    <property type="match status" value="1"/>
</dbReference>
<evidence type="ECO:0000256" key="7">
    <source>
        <dbReference type="ARBA" id="ARBA00047942"/>
    </source>
</evidence>
<dbReference type="Gene3D" id="1.20.1260.30">
    <property type="match status" value="1"/>
</dbReference>
<evidence type="ECO:0000256" key="4">
    <source>
        <dbReference type="ARBA" id="ARBA00022679"/>
    </source>
</evidence>
<feature type="domain" description="N6 adenine-specific DNA methyltransferase N-terminal" evidence="9">
    <location>
        <begin position="8"/>
        <end position="140"/>
    </location>
</feature>
<dbReference type="REBASE" id="857581">
    <property type="entry name" value="M.Cgi2ORF11930P"/>
</dbReference>
<dbReference type="REBASE" id="857575">
    <property type="entry name" value="M.Cgi4ORF1880P"/>
</dbReference>
<dbReference type="REBASE" id="857613">
    <property type="entry name" value="M.Cgi50ORF5065P"/>
</dbReference>
<feature type="domain" description="DNA methylase adenine-specific" evidence="8">
    <location>
        <begin position="153"/>
        <end position="456"/>
    </location>
</feature>
<dbReference type="EMBL" id="CP158260">
    <property type="protein sequence ID" value="XDJ64704.1"/>
    <property type="molecule type" value="Genomic_DNA"/>
</dbReference>
<evidence type="ECO:0000313" key="18">
    <source>
        <dbReference type="EMBL" id="XDJ84640.1"/>
    </source>
</evidence>
<keyword evidence="4 13" id="KW-0808">Transferase</keyword>
<dbReference type="GO" id="GO:0009007">
    <property type="term" value="F:site-specific DNA-methyltransferase (adenine-specific) activity"/>
    <property type="evidence" value="ECO:0007669"/>
    <property type="project" value="UniProtKB-EC"/>
</dbReference>
<comment type="similarity">
    <text evidence="1">Belongs to the N(4)/N(6)-methyltransferase family.</text>
</comment>
<dbReference type="AlphaFoldDB" id="A0AB39E2L2"/>
<dbReference type="Pfam" id="PF12161">
    <property type="entry name" value="HsdM_N"/>
    <property type="match status" value="1"/>
</dbReference>
<dbReference type="REBASE" id="857642">
    <property type="entry name" value="M.Cgi11ORF7025P"/>
</dbReference>
<dbReference type="PRINTS" id="PR00507">
    <property type="entry name" value="N12N6MTFRASE"/>
</dbReference>
<dbReference type="PANTHER" id="PTHR42933:SF3">
    <property type="entry name" value="TYPE I RESTRICTION ENZYME MJAVIII METHYLASE SUBUNIT"/>
    <property type="match status" value="1"/>
</dbReference>
<dbReference type="InterPro" id="IPR003356">
    <property type="entry name" value="DNA_methylase_A-5"/>
</dbReference>
<evidence type="ECO:0000256" key="6">
    <source>
        <dbReference type="ARBA" id="ARBA00022747"/>
    </source>
</evidence>
<evidence type="ECO:0000313" key="15">
    <source>
        <dbReference type="EMBL" id="XDJ65282.1"/>
    </source>
</evidence>
<protein>
    <recommendedName>
        <fullName evidence="2">site-specific DNA-methyltransferase (adenine-specific)</fullName>
        <ecNumber evidence="2">2.1.1.72</ecNumber>
    </recommendedName>
</protein>
<dbReference type="KEGG" id="cgin:ABRZ00_01520"/>
<evidence type="ECO:0000313" key="13">
    <source>
        <dbReference type="EMBL" id="XDJ60680.1"/>
    </source>
</evidence>
<keyword evidence="5" id="KW-0949">S-adenosyl-L-methionine</keyword>
<organism evidence="13">
    <name type="scientific">Castellaniella ginsengisoli</name>
    <dbReference type="NCBI Taxonomy" id="546114"/>
    <lineage>
        <taxon>Bacteria</taxon>
        <taxon>Pseudomonadati</taxon>
        <taxon>Pseudomonadota</taxon>
        <taxon>Betaproteobacteria</taxon>
        <taxon>Burkholderiales</taxon>
        <taxon>Alcaligenaceae</taxon>
        <taxon>Castellaniella</taxon>
    </lineage>
</organism>
<dbReference type="GO" id="GO:0032259">
    <property type="term" value="P:methylation"/>
    <property type="evidence" value="ECO:0007669"/>
    <property type="project" value="UniProtKB-KW"/>
</dbReference>
<dbReference type="EMBL" id="CP158253">
    <property type="protein sequence ID" value="XDJ44887.1"/>
    <property type="molecule type" value="Genomic_DNA"/>
</dbReference>
<evidence type="ECO:0000256" key="2">
    <source>
        <dbReference type="ARBA" id="ARBA00011900"/>
    </source>
</evidence>
<dbReference type="InterPro" id="IPR038333">
    <property type="entry name" value="T1MK-like_N_sf"/>
</dbReference>
<name>A0AB39E2L2_9BURK</name>
<dbReference type="EMBL" id="CP158257">
    <property type="protein sequence ID" value="XDJ55891.1"/>
    <property type="molecule type" value="Genomic_DNA"/>
</dbReference>